<protein>
    <submittedName>
        <fullName evidence="1">Uncharacterized protein</fullName>
    </submittedName>
</protein>
<accession>A0AAN9XRV7</accession>
<dbReference type="EMBL" id="JAYMYS010000002">
    <property type="protein sequence ID" value="KAK7404931.1"/>
    <property type="molecule type" value="Genomic_DNA"/>
</dbReference>
<reference evidence="1 2" key="1">
    <citation type="submission" date="2024-01" db="EMBL/GenBank/DDBJ databases">
        <title>The genomes of 5 underutilized Papilionoideae crops provide insights into root nodulation and disease resistanc.</title>
        <authorList>
            <person name="Jiang F."/>
        </authorList>
    </citation>
    <scope>NUCLEOTIDE SEQUENCE [LARGE SCALE GENOMIC DNA]</scope>
    <source>
        <strain evidence="1">DUOXIRENSHENG_FW03</strain>
        <tissue evidence="1">Leaves</tissue>
    </source>
</reference>
<dbReference type="AlphaFoldDB" id="A0AAN9XRV7"/>
<evidence type="ECO:0000313" key="2">
    <source>
        <dbReference type="Proteomes" id="UP001386955"/>
    </source>
</evidence>
<dbReference type="Proteomes" id="UP001386955">
    <property type="component" value="Unassembled WGS sequence"/>
</dbReference>
<evidence type="ECO:0000313" key="1">
    <source>
        <dbReference type="EMBL" id="KAK7404931.1"/>
    </source>
</evidence>
<sequence length="75" mass="8568">MESIVVPDTDTNFENEREVAGKHCDSIDNSQDKEMTETPRLTLFYSLLLGFDAKFRGEKFVSSRSDEPLCELTSF</sequence>
<name>A0AAN9XRV7_PSOTE</name>
<proteinExistence type="predicted"/>
<gene>
    <name evidence="1" type="ORF">VNO78_05991</name>
</gene>
<keyword evidence="2" id="KW-1185">Reference proteome</keyword>
<comment type="caution">
    <text evidence="1">The sequence shown here is derived from an EMBL/GenBank/DDBJ whole genome shotgun (WGS) entry which is preliminary data.</text>
</comment>
<organism evidence="1 2">
    <name type="scientific">Psophocarpus tetragonolobus</name>
    <name type="common">Winged bean</name>
    <name type="synonym">Dolichos tetragonolobus</name>
    <dbReference type="NCBI Taxonomy" id="3891"/>
    <lineage>
        <taxon>Eukaryota</taxon>
        <taxon>Viridiplantae</taxon>
        <taxon>Streptophyta</taxon>
        <taxon>Embryophyta</taxon>
        <taxon>Tracheophyta</taxon>
        <taxon>Spermatophyta</taxon>
        <taxon>Magnoliopsida</taxon>
        <taxon>eudicotyledons</taxon>
        <taxon>Gunneridae</taxon>
        <taxon>Pentapetalae</taxon>
        <taxon>rosids</taxon>
        <taxon>fabids</taxon>
        <taxon>Fabales</taxon>
        <taxon>Fabaceae</taxon>
        <taxon>Papilionoideae</taxon>
        <taxon>50 kb inversion clade</taxon>
        <taxon>NPAAA clade</taxon>
        <taxon>indigoferoid/millettioid clade</taxon>
        <taxon>Phaseoleae</taxon>
        <taxon>Psophocarpus</taxon>
    </lineage>
</organism>